<dbReference type="EMBL" id="CM008051">
    <property type="protein sequence ID" value="PVH36976.1"/>
    <property type="molecule type" value="Genomic_DNA"/>
</dbReference>
<gene>
    <name evidence="1" type="ORF">PAHAL_6G212500</name>
</gene>
<dbReference type="Gramene" id="PVH36976">
    <property type="protein sequence ID" value="PVH36976"/>
    <property type="gene ID" value="PAHAL_6G212500"/>
</dbReference>
<proteinExistence type="predicted"/>
<dbReference type="AlphaFoldDB" id="A0A2T8IH86"/>
<accession>A0A2T8IH86</accession>
<reference evidence="1" key="1">
    <citation type="submission" date="2018-04" db="EMBL/GenBank/DDBJ databases">
        <title>WGS assembly of Panicum hallii.</title>
        <authorList>
            <person name="Lovell J."/>
            <person name="Jenkins J."/>
            <person name="Lowry D."/>
            <person name="Mamidi S."/>
            <person name="Sreedasyam A."/>
            <person name="Weng X."/>
            <person name="Barry K."/>
            <person name="Bonette J."/>
            <person name="Campitelli B."/>
            <person name="Daum C."/>
            <person name="Gordon S."/>
            <person name="Gould B."/>
            <person name="Lipzen A."/>
            <person name="Macqueen A."/>
            <person name="Palacio-Mejia J."/>
            <person name="Plott C."/>
            <person name="Shakirov E."/>
            <person name="Shu S."/>
            <person name="Yoshinaga Y."/>
            <person name="Zane M."/>
            <person name="Rokhsar D."/>
            <person name="Grimwood J."/>
            <person name="Schmutz J."/>
            <person name="Juenger T."/>
        </authorList>
    </citation>
    <scope>NUCLEOTIDE SEQUENCE [LARGE SCALE GENOMIC DNA]</scope>
    <source>
        <strain evidence="1">FIL2</strain>
    </source>
</reference>
<evidence type="ECO:0000313" key="1">
    <source>
        <dbReference type="EMBL" id="PVH36976.1"/>
    </source>
</evidence>
<organism evidence="1">
    <name type="scientific">Panicum hallii</name>
    <dbReference type="NCBI Taxonomy" id="206008"/>
    <lineage>
        <taxon>Eukaryota</taxon>
        <taxon>Viridiplantae</taxon>
        <taxon>Streptophyta</taxon>
        <taxon>Embryophyta</taxon>
        <taxon>Tracheophyta</taxon>
        <taxon>Spermatophyta</taxon>
        <taxon>Magnoliopsida</taxon>
        <taxon>Liliopsida</taxon>
        <taxon>Poales</taxon>
        <taxon>Poaceae</taxon>
        <taxon>PACMAD clade</taxon>
        <taxon>Panicoideae</taxon>
        <taxon>Panicodae</taxon>
        <taxon>Paniceae</taxon>
        <taxon>Panicinae</taxon>
        <taxon>Panicum</taxon>
        <taxon>Panicum sect. Panicum</taxon>
    </lineage>
</organism>
<sequence>MGDIQPGFSSAAASIAHLLHLLPDPDEMMLFSSFVCFVCLHGQRSLLSSTSEVPSLHAHPASFVPSQQCLDPRAAPRPMRQLVAG</sequence>
<dbReference type="Proteomes" id="UP000243499">
    <property type="component" value="Chromosome 6"/>
</dbReference>
<name>A0A2T8IH86_9POAL</name>
<protein>
    <submittedName>
        <fullName evidence="1">Uncharacterized protein</fullName>
    </submittedName>
</protein>